<sequence length="102" mass="11513">MSALRDARRTDASIFPASMDHSIYFGSPIWLYSPAPPIWEFIKSNDLSGKKVVLFNLMNSKFDQKYIDEPAELVRQKGGSSIVKNSLSDIELRYRSALGRGD</sequence>
<evidence type="ECO:0000313" key="1">
    <source>
        <dbReference type="EMBL" id="CDM57467.1"/>
    </source>
</evidence>
<dbReference type="SUPFAM" id="SSF52218">
    <property type="entry name" value="Flavoproteins"/>
    <property type="match status" value="1"/>
</dbReference>
<evidence type="ECO:0000313" key="2">
    <source>
        <dbReference type="Proteomes" id="UP000019443"/>
    </source>
</evidence>
<dbReference type="KEGG" id="rhl:LPU83_1802"/>
<proteinExistence type="predicted"/>
<dbReference type="Proteomes" id="UP000019443">
    <property type="component" value="Chromosome"/>
</dbReference>
<accession>W6R8A4</accession>
<dbReference type="eggNOG" id="COG0716">
    <property type="taxonomic scope" value="Bacteria"/>
</dbReference>
<dbReference type="HOGENOM" id="CLU_2275228_0_0_5"/>
<dbReference type="EMBL" id="HG916852">
    <property type="protein sequence ID" value="CDM57467.1"/>
    <property type="molecule type" value="Genomic_DNA"/>
</dbReference>
<gene>
    <name evidence="1" type="ORF">LPU83_1802</name>
</gene>
<dbReference type="InterPro" id="IPR029039">
    <property type="entry name" value="Flavoprotein-like_sf"/>
</dbReference>
<reference evidence="1" key="1">
    <citation type="submission" date="2013-11" db="EMBL/GenBank/DDBJ databases">
        <title>Draft genome sequence of the broad-host-range Rhizobium sp. LPU83 strain, a member of the low-genetic diversity Oregon-like Rhizobium sp. group.</title>
        <authorList>
            <person name="Wibberg D."/>
            <person name="Puehler A."/>
            <person name="Schlueter A."/>
        </authorList>
    </citation>
    <scope>NUCLEOTIDE SEQUENCE [LARGE SCALE GENOMIC DNA]</scope>
    <source>
        <strain evidence="1">LPU83</strain>
    </source>
</reference>
<protein>
    <submittedName>
        <fullName evidence="1">Conserved protein</fullName>
    </submittedName>
</protein>
<dbReference type="Gene3D" id="3.40.50.360">
    <property type="match status" value="1"/>
</dbReference>
<name>W6R8A4_9HYPH</name>
<dbReference type="AlphaFoldDB" id="W6R8A4"/>
<keyword evidence="2" id="KW-1185">Reference proteome</keyword>
<organism evidence="1 2">
    <name type="scientific">Rhizobium favelukesii</name>
    <dbReference type="NCBI Taxonomy" id="348824"/>
    <lineage>
        <taxon>Bacteria</taxon>
        <taxon>Pseudomonadati</taxon>
        <taxon>Pseudomonadota</taxon>
        <taxon>Alphaproteobacteria</taxon>
        <taxon>Hyphomicrobiales</taxon>
        <taxon>Rhizobiaceae</taxon>
        <taxon>Rhizobium/Agrobacterium group</taxon>
        <taxon>Rhizobium</taxon>
    </lineage>
</organism>